<dbReference type="SMART" id="SM00345">
    <property type="entry name" value="HTH_GNTR"/>
    <property type="match status" value="1"/>
</dbReference>
<dbReference type="Pfam" id="PF00392">
    <property type="entry name" value="GntR"/>
    <property type="match status" value="1"/>
</dbReference>
<dbReference type="PANTHER" id="PTHR43537">
    <property type="entry name" value="TRANSCRIPTIONAL REGULATOR, GNTR FAMILY"/>
    <property type="match status" value="1"/>
</dbReference>
<dbReference type="InterPro" id="IPR036390">
    <property type="entry name" value="WH_DNA-bd_sf"/>
</dbReference>
<dbReference type="Pfam" id="PF07729">
    <property type="entry name" value="FCD"/>
    <property type="match status" value="1"/>
</dbReference>
<name>A0AAU7APK2_9ACTN</name>
<dbReference type="InterPro" id="IPR000524">
    <property type="entry name" value="Tscrpt_reg_HTH_GntR"/>
</dbReference>
<dbReference type="PANTHER" id="PTHR43537:SF5">
    <property type="entry name" value="UXU OPERON TRANSCRIPTIONAL REGULATOR"/>
    <property type="match status" value="1"/>
</dbReference>
<dbReference type="CDD" id="cd07377">
    <property type="entry name" value="WHTH_GntR"/>
    <property type="match status" value="1"/>
</dbReference>
<dbReference type="AlphaFoldDB" id="A0AAU7APK2"/>
<dbReference type="Gene3D" id="1.10.10.10">
    <property type="entry name" value="Winged helix-like DNA-binding domain superfamily/Winged helix DNA-binding domain"/>
    <property type="match status" value="1"/>
</dbReference>
<dbReference type="InterPro" id="IPR008920">
    <property type="entry name" value="TF_FadR/GntR_C"/>
</dbReference>
<dbReference type="RefSeq" id="WP_354700132.1">
    <property type="nucleotide sequence ID" value="NZ_CP114014.1"/>
</dbReference>
<dbReference type="KEGG" id="parq:DSM112329_00395"/>
<evidence type="ECO:0000259" key="4">
    <source>
        <dbReference type="PROSITE" id="PS50949"/>
    </source>
</evidence>
<keyword evidence="2" id="KW-0238">DNA-binding</keyword>
<organism evidence="5">
    <name type="scientific">Paraconexibacter sp. AEG42_29</name>
    <dbReference type="NCBI Taxonomy" id="2997339"/>
    <lineage>
        <taxon>Bacteria</taxon>
        <taxon>Bacillati</taxon>
        <taxon>Actinomycetota</taxon>
        <taxon>Thermoleophilia</taxon>
        <taxon>Solirubrobacterales</taxon>
        <taxon>Paraconexibacteraceae</taxon>
        <taxon>Paraconexibacter</taxon>
    </lineage>
</organism>
<dbReference type="SUPFAM" id="SSF48008">
    <property type="entry name" value="GntR ligand-binding domain-like"/>
    <property type="match status" value="1"/>
</dbReference>
<evidence type="ECO:0000256" key="2">
    <source>
        <dbReference type="ARBA" id="ARBA00023125"/>
    </source>
</evidence>
<gene>
    <name evidence="5" type="primary">glcC</name>
    <name evidence="5" type="ORF">DSM112329_00395</name>
</gene>
<accession>A0AAU7APK2</accession>
<dbReference type="Gene3D" id="1.20.120.530">
    <property type="entry name" value="GntR ligand-binding domain-like"/>
    <property type="match status" value="1"/>
</dbReference>
<proteinExistence type="predicted"/>
<dbReference type="PROSITE" id="PS50949">
    <property type="entry name" value="HTH_GNTR"/>
    <property type="match status" value="1"/>
</dbReference>
<keyword evidence="1" id="KW-0805">Transcription regulation</keyword>
<evidence type="ECO:0000313" key="5">
    <source>
        <dbReference type="EMBL" id="XAY03576.1"/>
    </source>
</evidence>
<dbReference type="SMART" id="SM00895">
    <property type="entry name" value="FCD"/>
    <property type="match status" value="1"/>
</dbReference>
<protein>
    <submittedName>
        <fullName evidence="5">Glc operon transcriptional activator</fullName>
    </submittedName>
</protein>
<dbReference type="InterPro" id="IPR011711">
    <property type="entry name" value="GntR_C"/>
</dbReference>
<keyword evidence="3" id="KW-0804">Transcription</keyword>
<sequence length="235" mass="25263">MDFTEVVRRPAYEQVAEQLREAILSGSMPAGSELPSERELTDSFGVARTTVREALRALQAQGLAIADRPTSPLRVARAAELSAGPARDAFVHLLRLGAAPLSDLVELRCALEGAAVGAAARQRRVVLDDARAEVEVMRGITDDVEAFEEADVRFHLALVAASGNEALHLVMLAVREPVGVHLLASLRALGDPVPVLRRLTREHAKIVEAIEAHDGTLAAERVAAHIRGLYKRSLG</sequence>
<dbReference type="PRINTS" id="PR00035">
    <property type="entry name" value="HTHGNTR"/>
</dbReference>
<dbReference type="SUPFAM" id="SSF46785">
    <property type="entry name" value="Winged helix' DNA-binding domain"/>
    <property type="match status" value="1"/>
</dbReference>
<dbReference type="EMBL" id="CP114014">
    <property type="protein sequence ID" value="XAY03576.1"/>
    <property type="molecule type" value="Genomic_DNA"/>
</dbReference>
<dbReference type="InterPro" id="IPR036388">
    <property type="entry name" value="WH-like_DNA-bd_sf"/>
</dbReference>
<evidence type="ECO:0000256" key="3">
    <source>
        <dbReference type="ARBA" id="ARBA00023163"/>
    </source>
</evidence>
<dbReference type="GO" id="GO:0003700">
    <property type="term" value="F:DNA-binding transcription factor activity"/>
    <property type="evidence" value="ECO:0007669"/>
    <property type="project" value="InterPro"/>
</dbReference>
<dbReference type="GO" id="GO:0003677">
    <property type="term" value="F:DNA binding"/>
    <property type="evidence" value="ECO:0007669"/>
    <property type="project" value="UniProtKB-KW"/>
</dbReference>
<reference evidence="5" key="1">
    <citation type="submission" date="2022-12" db="EMBL/GenBank/DDBJ databases">
        <title>Paraconexibacter alkalitolerans sp. nov. and Baekduia alba sp. nov., isolated from soil and emended description of the genera Paraconexibacter (Chun et al., 2020) and Baekduia (An et al., 2020).</title>
        <authorList>
            <person name="Vieira S."/>
            <person name="Huber K.J."/>
            <person name="Geppert A."/>
            <person name="Wolf J."/>
            <person name="Neumann-Schaal M."/>
            <person name="Muesken M."/>
            <person name="Overmann J."/>
        </authorList>
    </citation>
    <scope>NUCLEOTIDE SEQUENCE</scope>
    <source>
        <strain evidence="5">AEG42_29</strain>
    </source>
</reference>
<feature type="domain" description="HTH gntR-type" evidence="4">
    <location>
        <begin position="9"/>
        <end position="78"/>
    </location>
</feature>
<evidence type="ECO:0000256" key="1">
    <source>
        <dbReference type="ARBA" id="ARBA00023015"/>
    </source>
</evidence>